<dbReference type="Proteomes" id="UP000326924">
    <property type="component" value="Unassembled WGS sequence"/>
</dbReference>
<dbReference type="PROSITE" id="PS50850">
    <property type="entry name" value="MFS"/>
    <property type="match status" value="1"/>
</dbReference>
<accession>A0A5J5EVW4</accession>
<feature type="transmembrane region" description="Helical" evidence="8">
    <location>
        <begin position="262"/>
        <end position="283"/>
    </location>
</feature>
<proteinExistence type="inferred from homology"/>
<protein>
    <submittedName>
        <fullName evidence="10">Putative MFS sugar transporter</fullName>
    </submittedName>
</protein>
<feature type="transmembrane region" description="Helical" evidence="8">
    <location>
        <begin position="103"/>
        <end position="124"/>
    </location>
</feature>
<evidence type="ECO:0000256" key="3">
    <source>
        <dbReference type="ARBA" id="ARBA00022448"/>
    </source>
</evidence>
<feature type="transmembrane region" description="Helical" evidence="8">
    <location>
        <begin position="176"/>
        <end position="193"/>
    </location>
</feature>
<evidence type="ECO:0000313" key="11">
    <source>
        <dbReference type="Proteomes" id="UP000326924"/>
    </source>
</evidence>
<dbReference type="PANTHER" id="PTHR48022">
    <property type="entry name" value="PLASTIDIC GLUCOSE TRANSPORTER 4"/>
    <property type="match status" value="1"/>
</dbReference>
<evidence type="ECO:0000256" key="8">
    <source>
        <dbReference type="SAM" id="Phobius"/>
    </source>
</evidence>
<keyword evidence="6 8" id="KW-0472">Membrane</keyword>
<dbReference type="SUPFAM" id="SSF103473">
    <property type="entry name" value="MFS general substrate transporter"/>
    <property type="match status" value="1"/>
</dbReference>
<dbReference type="InterPro" id="IPR020846">
    <property type="entry name" value="MFS_dom"/>
</dbReference>
<dbReference type="EMBL" id="VXIS01000104">
    <property type="protein sequence ID" value="KAA8904824.1"/>
    <property type="molecule type" value="Genomic_DNA"/>
</dbReference>
<comment type="caution">
    <text evidence="10">The sequence shown here is derived from an EMBL/GenBank/DDBJ whole genome shotgun (WGS) entry which is preliminary data.</text>
</comment>
<reference evidence="10 11" key="1">
    <citation type="submission" date="2019-09" db="EMBL/GenBank/DDBJ databases">
        <title>Draft genome of the ectomycorrhizal ascomycete Sphaerosporella brunnea.</title>
        <authorList>
            <consortium name="DOE Joint Genome Institute"/>
            <person name="Benucci G.M."/>
            <person name="Marozzi G."/>
            <person name="Antonielli L."/>
            <person name="Sanchez S."/>
            <person name="Marco P."/>
            <person name="Wang X."/>
            <person name="Falini L.B."/>
            <person name="Barry K."/>
            <person name="Haridas S."/>
            <person name="Lipzen A."/>
            <person name="Labutti K."/>
            <person name="Grigoriev I.V."/>
            <person name="Murat C."/>
            <person name="Martin F."/>
            <person name="Albertini E."/>
            <person name="Donnini D."/>
            <person name="Bonito G."/>
        </authorList>
    </citation>
    <scope>NUCLEOTIDE SEQUENCE [LARGE SCALE GENOMIC DNA]</scope>
    <source>
        <strain evidence="10 11">Sb_GMNB300</strain>
    </source>
</reference>
<evidence type="ECO:0000256" key="2">
    <source>
        <dbReference type="ARBA" id="ARBA00010992"/>
    </source>
</evidence>
<feature type="transmembrane region" description="Helical" evidence="8">
    <location>
        <begin position="144"/>
        <end position="164"/>
    </location>
</feature>
<dbReference type="AlphaFoldDB" id="A0A5J5EVW4"/>
<keyword evidence="4 8" id="KW-0812">Transmembrane</keyword>
<comment type="subcellular location">
    <subcellularLocation>
        <location evidence="1">Membrane</location>
        <topology evidence="1">Multi-pass membrane protein</topology>
    </subcellularLocation>
</comment>
<evidence type="ECO:0000256" key="1">
    <source>
        <dbReference type="ARBA" id="ARBA00004141"/>
    </source>
</evidence>
<dbReference type="Pfam" id="PF00083">
    <property type="entry name" value="Sugar_tr"/>
    <property type="match status" value="1"/>
</dbReference>
<dbReference type="InterPro" id="IPR050360">
    <property type="entry name" value="MFS_Sugar_Transporters"/>
</dbReference>
<dbReference type="Gene3D" id="1.20.1250.20">
    <property type="entry name" value="MFS general substrate transporter like domains"/>
    <property type="match status" value="1"/>
</dbReference>
<evidence type="ECO:0000256" key="5">
    <source>
        <dbReference type="ARBA" id="ARBA00022989"/>
    </source>
</evidence>
<keyword evidence="3 7" id="KW-0813">Transport</keyword>
<evidence type="ECO:0000259" key="9">
    <source>
        <dbReference type="PROSITE" id="PS50850"/>
    </source>
</evidence>
<dbReference type="InterPro" id="IPR036259">
    <property type="entry name" value="MFS_trans_sf"/>
</dbReference>
<feature type="transmembrane region" description="Helical" evidence="8">
    <location>
        <begin position="303"/>
        <end position="320"/>
    </location>
</feature>
<feature type="domain" description="Major facilitator superfamily (MFS) profile" evidence="9">
    <location>
        <begin position="12"/>
        <end position="452"/>
    </location>
</feature>
<organism evidence="10 11">
    <name type="scientific">Sphaerosporella brunnea</name>
    <dbReference type="NCBI Taxonomy" id="1250544"/>
    <lineage>
        <taxon>Eukaryota</taxon>
        <taxon>Fungi</taxon>
        <taxon>Dikarya</taxon>
        <taxon>Ascomycota</taxon>
        <taxon>Pezizomycotina</taxon>
        <taxon>Pezizomycetes</taxon>
        <taxon>Pezizales</taxon>
        <taxon>Pyronemataceae</taxon>
        <taxon>Sphaerosporella</taxon>
    </lineage>
</organism>
<feature type="transmembrane region" description="Helical" evidence="8">
    <location>
        <begin position="399"/>
        <end position="417"/>
    </location>
</feature>
<evidence type="ECO:0000256" key="4">
    <source>
        <dbReference type="ARBA" id="ARBA00022692"/>
    </source>
</evidence>
<dbReference type="PANTHER" id="PTHR48022:SF37">
    <property type="entry name" value="MAJOR FACILITATOR SUPERFAMILY (MFS) PROFILE DOMAIN-CONTAINING PROTEIN-RELATED"/>
    <property type="match status" value="1"/>
</dbReference>
<feature type="transmembrane region" description="Helical" evidence="8">
    <location>
        <begin position="327"/>
        <end position="350"/>
    </location>
</feature>
<dbReference type="InterPro" id="IPR003663">
    <property type="entry name" value="Sugar/inositol_transpt"/>
</dbReference>
<dbReference type="PRINTS" id="PR00171">
    <property type="entry name" value="SUGRTRNSPORT"/>
</dbReference>
<keyword evidence="10" id="KW-0762">Sugar transport</keyword>
<dbReference type="InParanoid" id="A0A5J5EVW4"/>
<dbReference type="InterPro" id="IPR005828">
    <property type="entry name" value="MFS_sugar_transport-like"/>
</dbReference>
<evidence type="ECO:0000256" key="7">
    <source>
        <dbReference type="RuleBase" id="RU003346"/>
    </source>
</evidence>
<evidence type="ECO:0000256" key="6">
    <source>
        <dbReference type="ARBA" id="ARBA00023136"/>
    </source>
</evidence>
<feature type="transmembrane region" description="Helical" evidence="8">
    <location>
        <begin position="79"/>
        <end position="97"/>
    </location>
</feature>
<dbReference type="NCBIfam" id="TIGR00879">
    <property type="entry name" value="SP"/>
    <property type="match status" value="1"/>
</dbReference>
<dbReference type="FunFam" id="1.20.1250.20:FF:000090">
    <property type="entry name" value="MFS sugar transporter, putative"/>
    <property type="match status" value="1"/>
</dbReference>
<dbReference type="InterPro" id="IPR005829">
    <property type="entry name" value="Sugar_transporter_CS"/>
</dbReference>
<feature type="transmembrane region" description="Helical" evidence="8">
    <location>
        <begin position="429"/>
        <end position="448"/>
    </location>
</feature>
<comment type="similarity">
    <text evidence="2 7">Belongs to the major facilitator superfamily. Sugar transporter (TC 2.A.1.1) family.</text>
</comment>
<name>A0A5J5EVW4_9PEZI</name>
<evidence type="ECO:0000313" key="10">
    <source>
        <dbReference type="EMBL" id="KAA8904824.1"/>
    </source>
</evidence>
<dbReference type="OrthoDB" id="6612291at2759"/>
<dbReference type="GO" id="GO:0016020">
    <property type="term" value="C:membrane"/>
    <property type="evidence" value="ECO:0007669"/>
    <property type="project" value="UniProtKB-SubCell"/>
</dbReference>
<dbReference type="GO" id="GO:0005351">
    <property type="term" value="F:carbohydrate:proton symporter activity"/>
    <property type="evidence" value="ECO:0007669"/>
    <property type="project" value="TreeGrafter"/>
</dbReference>
<gene>
    <name evidence="10" type="ORF">FN846DRAFT_779396</name>
</gene>
<sequence length="507" mass="55725">MALPPKWYQFLVGLFASLGSFNYGYDLGVIAQVVASDAFVKKFHPNEDQTGLVVSLFTAGAFFGAFFAGYSGDMVGRRATIATAAAVFVLGGCLQAGGRNMSFLQAGRFIAGMGVGTMCMIVPLYQAELAHPTIRGRITALQQFMLGVGALCASWIGYGCYIGFSPQDDNQWRIPLGLQTIPAGILGLLIFIFPESPRWLIDSGRTTQGLQTLANLHAHGDVNDAWVQVEFSAIQASLTHEHDHAAKSWLELFRSRSNFRRIFLCVALQASIQMTGVSAIQYYSPTIFSQIGLSVAQTLRYQAINSVIALIAQFLCMLFIDRLGRRWPLIAANVFNAVTFLIGMLLLKFFPPGSHNPRSAQIGFIATTWLYNFSFSVACGPLSWIIPAEVFNTATRSRGVSLATMASFAMNTMIGQVTPVAMKKVGWRYYILFVICNCTNALFFWALLPETKKVPLEAMDNLFENSPWFIPTFKQKDYLAEFEHEVEAVAEKSGAVTTDVDDARAGV</sequence>
<feature type="transmembrane region" description="Helical" evidence="8">
    <location>
        <begin position="362"/>
        <end position="387"/>
    </location>
</feature>
<keyword evidence="5 8" id="KW-1133">Transmembrane helix</keyword>
<feature type="transmembrane region" description="Helical" evidence="8">
    <location>
        <begin position="52"/>
        <end position="72"/>
    </location>
</feature>
<dbReference type="PROSITE" id="PS00217">
    <property type="entry name" value="SUGAR_TRANSPORT_2"/>
    <property type="match status" value="1"/>
</dbReference>
<keyword evidence="11" id="KW-1185">Reference proteome</keyword>